<accession>A0A1I3R3D6</accession>
<dbReference type="InterPro" id="IPR009057">
    <property type="entry name" value="Homeodomain-like_sf"/>
</dbReference>
<evidence type="ECO:0000256" key="7">
    <source>
        <dbReference type="HAMAP-Rule" id="MF_00768"/>
    </source>
</evidence>
<dbReference type="SUPFAM" id="SSF48498">
    <property type="entry name" value="Tetracyclin repressor-like, C-terminal domain"/>
    <property type="match status" value="1"/>
</dbReference>
<dbReference type="AlphaFoldDB" id="A0A1I3R3D6"/>
<evidence type="ECO:0000256" key="9">
    <source>
        <dbReference type="SAM" id="MobiDB-lite"/>
    </source>
</evidence>
<keyword evidence="5 7" id="KW-0804">Transcription</keyword>
<dbReference type="InterPro" id="IPR001647">
    <property type="entry name" value="HTH_TetR"/>
</dbReference>
<evidence type="ECO:0000313" key="11">
    <source>
        <dbReference type="EMBL" id="SFJ39971.1"/>
    </source>
</evidence>
<dbReference type="UniPathway" id="UPA00529"/>
<keyword evidence="4 7" id="KW-0238">DNA-binding</keyword>
<comment type="pathway">
    <text evidence="1 7">Amine and polyamine biosynthesis; betaine biosynthesis via choline pathway [regulation].</text>
</comment>
<reference evidence="12" key="1">
    <citation type="submission" date="2016-10" db="EMBL/GenBank/DDBJ databases">
        <authorList>
            <person name="Varghese N."/>
            <person name="Submissions S."/>
        </authorList>
    </citation>
    <scope>NUCLEOTIDE SEQUENCE [LARGE SCALE GENOMIC DNA]</scope>
    <source>
        <strain evidence="12">DSM 26471</strain>
    </source>
</reference>
<evidence type="ECO:0000256" key="3">
    <source>
        <dbReference type="ARBA" id="ARBA00023015"/>
    </source>
</evidence>
<evidence type="ECO:0000256" key="1">
    <source>
        <dbReference type="ARBA" id="ARBA00004719"/>
    </source>
</evidence>
<dbReference type="InterPro" id="IPR039538">
    <property type="entry name" value="BetI_C"/>
</dbReference>
<dbReference type="InterPro" id="IPR017757">
    <property type="entry name" value="Tscrpt_rep_BetI"/>
</dbReference>
<dbReference type="Pfam" id="PF13977">
    <property type="entry name" value="TetR_C_6"/>
    <property type="match status" value="1"/>
</dbReference>
<evidence type="ECO:0000256" key="6">
    <source>
        <dbReference type="ARBA" id="ARBA00024936"/>
    </source>
</evidence>
<dbReference type="InterPro" id="IPR050109">
    <property type="entry name" value="HTH-type_TetR-like_transc_reg"/>
</dbReference>
<feature type="domain" description="HTH tetR-type" evidence="10">
    <location>
        <begin position="10"/>
        <end position="70"/>
    </location>
</feature>
<dbReference type="HAMAP" id="MF_00768">
    <property type="entry name" value="HTH_type_BetI"/>
    <property type="match status" value="1"/>
</dbReference>
<feature type="DNA-binding region" description="H-T-H motif" evidence="7 8">
    <location>
        <begin position="33"/>
        <end position="52"/>
    </location>
</feature>
<dbReference type="InterPro" id="IPR023772">
    <property type="entry name" value="DNA-bd_HTH_TetR-type_CS"/>
</dbReference>
<comment type="function">
    <text evidence="6">Repressor involved in the biosynthesis of the osmoprotectant glycine betaine. It represses transcription of the choline transporter BetT and the genes of BetAB involved in the synthesis of glycine betaine.</text>
</comment>
<evidence type="ECO:0000256" key="2">
    <source>
        <dbReference type="ARBA" id="ARBA00022491"/>
    </source>
</evidence>
<dbReference type="NCBIfam" id="NF001978">
    <property type="entry name" value="PRK00767.1"/>
    <property type="match status" value="1"/>
</dbReference>
<keyword evidence="12" id="KW-1185">Reference proteome</keyword>
<dbReference type="PROSITE" id="PS01081">
    <property type="entry name" value="HTH_TETR_1"/>
    <property type="match status" value="1"/>
</dbReference>
<dbReference type="GO" id="GO:0045892">
    <property type="term" value="P:negative regulation of DNA-templated transcription"/>
    <property type="evidence" value="ECO:0007669"/>
    <property type="project" value="UniProtKB-UniRule"/>
</dbReference>
<dbReference type="Gene3D" id="1.10.357.10">
    <property type="entry name" value="Tetracycline Repressor, domain 2"/>
    <property type="match status" value="1"/>
</dbReference>
<keyword evidence="2 7" id="KW-0678">Repressor</keyword>
<protein>
    <recommendedName>
        <fullName evidence="7">HTH-type transcriptional regulator BetI</fullName>
    </recommendedName>
</protein>
<dbReference type="PANTHER" id="PTHR30055">
    <property type="entry name" value="HTH-TYPE TRANSCRIPTIONAL REGULATOR RUTR"/>
    <property type="match status" value="1"/>
</dbReference>
<dbReference type="RefSeq" id="WP_090060550.1">
    <property type="nucleotide sequence ID" value="NZ_FORH01000003.1"/>
</dbReference>
<comment type="function">
    <text evidence="7">Repressor involved in choline regulation of the bet genes.</text>
</comment>
<evidence type="ECO:0000313" key="12">
    <source>
        <dbReference type="Proteomes" id="UP000199630"/>
    </source>
</evidence>
<dbReference type="EMBL" id="FORH01000003">
    <property type="protein sequence ID" value="SFJ39971.1"/>
    <property type="molecule type" value="Genomic_DNA"/>
</dbReference>
<evidence type="ECO:0000256" key="4">
    <source>
        <dbReference type="ARBA" id="ARBA00023125"/>
    </source>
</evidence>
<dbReference type="GO" id="GO:0019285">
    <property type="term" value="P:glycine betaine biosynthetic process from choline"/>
    <property type="evidence" value="ECO:0007669"/>
    <property type="project" value="UniProtKB-UniRule"/>
</dbReference>
<dbReference type="SUPFAM" id="SSF46689">
    <property type="entry name" value="Homeodomain-like"/>
    <property type="match status" value="1"/>
</dbReference>
<dbReference type="STRING" id="588602.SAMN04487991_2041"/>
<dbReference type="GO" id="GO:0000976">
    <property type="term" value="F:transcription cis-regulatory region binding"/>
    <property type="evidence" value="ECO:0007669"/>
    <property type="project" value="TreeGrafter"/>
</dbReference>
<evidence type="ECO:0000259" key="10">
    <source>
        <dbReference type="PROSITE" id="PS50977"/>
    </source>
</evidence>
<evidence type="ECO:0000256" key="5">
    <source>
        <dbReference type="ARBA" id="ARBA00023163"/>
    </source>
</evidence>
<dbReference type="PANTHER" id="PTHR30055:SF234">
    <property type="entry name" value="HTH-TYPE TRANSCRIPTIONAL REGULATOR BETI"/>
    <property type="match status" value="1"/>
</dbReference>
<sequence length="228" mass="24951">MAGKSRKSEEERRAELIAATIREIGATGSLDVTTSQIAKRAGVSPALAFHYFHDKEGLFLAAMRAILTEYGADVRVALKGKATPDERLQAIVHASFGMASFRREAISAWVNFYALALRSAPARRLLYLYQRRLHSNLVNALRPKIQNRAPDVARRIAGLIDGLYLRYALDAKALHSTDEAVGVIDGSEGAHHVLHAIAAECSEAQENDDISLTKRDPDPITPLASPQK</sequence>
<feature type="region of interest" description="Disordered" evidence="9">
    <location>
        <begin position="207"/>
        <end position="228"/>
    </location>
</feature>
<evidence type="ECO:0000256" key="8">
    <source>
        <dbReference type="PROSITE-ProRule" id="PRU00335"/>
    </source>
</evidence>
<keyword evidence="3 7" id="KW-0805">Transcription regulation</keyword>
<proteinExistence type="inferred from homology"/>
<dbReference type="InterPro" id="IPR036271">
    <property type="entry name" value="Tet_transcr_reg_TetR-rel_C_sf"/>
</dbReference>
<dbReference type="OrthoDB" id="7618612at2"/>
<dbReference type="Pfam" id="PF00440">
    <property type="entry name" value="TetR_N"/>
    <property type="match status" value="1"/>
</dbReference>
<dbReference type="PROSITE" id="PS50977">
    <property type="entry name" value="HTH_TETR_2"/>
    <property type="match status" value="1"/>
</dbReference>
<dbReference type="Proteomes" id="UP000199630">
    <property type="component" value="Unassembled WGS sequence"/>
</dbReference>
<organism evidence="11 12">
    <name type="scientific">Celeribacter neptunius</name>
    <dbReference type="NCBI Taxonomy" id="588602"/>
    <lineage>
        <taxon>Bacteria</taxon>
        <taxon>Pseudomonadati</taxon>
        <taxon>Pseudomonadota</taxon>
        <taxon>Alphaproteobacteria</taxon>
        <taxon>Rhodobacterales</taxon>
        <taxon>Roseobacteraceae</taxon>
        <taxon>Celeribacter</taxon>
    </lineage>
</organism>
<name>A0A1I3R3D6_9RHOB</name>
<gene>
    <name evidence="7" type="primary">betI</name>
    <name evidence="11" type="ORF">SAMN04487991_2041</name>
</gene>
<dbReference type="GO" id="GO:0003700">
    <property type="term" value="F:DNA-binding transcription factor activity"/>
    <property type="evidence" value="ECO:0007669"/>
    <property type="project" value="UniProtKB-UniRule"/>
</dbReference>